<keyword evidence="1" id="KW-0732">Signal</keyword>
<reference evidence="2" key="1">
    <citation type="journal article" date="2019" name="bioRxiv">
        <title>The Genome of the Zebra Mussel, Dreissena polymorpha: A Resource for Invasive Species Research.</title>
        <authorList>
            <person name="McCartney M.A."/>
            <person name="Auch B."/>
            <person name="Kono T."/>
            <person name="Mallez S."/>
            <person name="Zhang Y."/>
            <person name="Obille A."/>
            <person name="Becker A."/>
            <person name="Abrahante J.E."/>
            <person name="Garbe J."/>
            <person name="Badalamenti J.P."/>
            <person name="Herman A."/>
            <person name="Mangelson H."/>
            <person name="Liachko I."/>
            <person name="Sullivan S."/>
            <person name="Sone E.D."/>
            <person name="Koren S."/>
            <person name="Silverstein K.A.T."/>
            <person name="Beckman K.B."/>
            <person name="Gohl D.M."/>
        </authorList>
    </citation>
    <scope>NUCLEOTIDE SEQUENCE</scope>
    <source>
        <strain evidence="2">Duluth1</strain>
        <tissue evidence="2">Whole animal</tissue>
    </source>
</reference>
<comment type="caution">
    <text evidence="2">The sequence shown here is derived from an EMBL/GenBank/DDBJ whole genome shotgun (WGS) entry which is preliminary data.</text>
</comment>
<accession>A0A9D4LY17</accession>
<dbReference type="AlphaFoldDB" id="A0A9D4LY17"/>
<protein>
    <submittedName>
        <fullName evidence="2">Uncharacterized protein</fullName>
    </submittedName>
</protein>
<reference evidence="2" key="2">
    <citation type="submission" date="2020-11" db="EMBL/GenBank/DDBJ databases">
        <authorList>
            <person name="McCartney M.A."/>
            <person name="Auch B."/>
            <person name="Kono T."/>
            <person name="Mallez S."/>
            <person name="Becker A."/>
            <person name="Gohl D.M."/>
            <person name="Silverstein K.A.T."/>
            <person name="Koren S."/>
            <person name="Bechman K.B."/>
            <person name="Herman A."/>
            <person name="Abrahante J.E."/>
            <person name="Garbe J."/>
        </authorList>
    </citation>
    <scope>NUCLEOTIDE SEQUENCE</scope>
    <source>
        <strain evidence="2">Duluth1</strain>
        <tissue evidence="2">Whole animal</tissue>
    </source>
</reference>
<organism evidence="2 3">
    <name type="scientific">Dreissena polymorpha</name>
    <name type="common">Zebra mussel</name>
    <name type="synonym">Mytilus polymorpha</name>
    <dbReference type="NCBI Taxonomy" id="45954"/>
    <lineage>
        <taxon>Eukaryota</taxon>
        <taxon>Metazoa</taxon>
        <taxon>Spiralia</taxon>
        <taxon>Lophotrochozoa</taxon>
        <taxon>Mollusca</taxon>
        <taxon>Bivalvia</taxon>
        <taxon>Autobranchia</taxon>
        <taxon>Heteroconchia</taxon>
        <taxon>Euheterodonta</taxon>
        <taxon>Imparidentia</taxon>
        <taxon>Neoheterodontei</taxon>
        <taxon>Myida</taxon>
        <taxon>Dreissenoidea</taxon>
        <taxon>Dreissenidae</taxon>
        <taxon>Dreissena</taxon>
    </lineage>
</organism>
<evidence type="ECO:0000256" key="1">
    <source>
        <dbReference type="SAM" id="SignalP"/>
    </source>
</evidence>
<dbReference type="Proteomes" id="UP000828390">
    <property type="component" value="Unassembled WGS sequence"/>
</dbReference>
<dbReference type="EMBL" id="JAIWYP010000002">
    <property type="protein sequence ID" value="KAH3866768.1"/>
    <property type="molecule type" value="Genomic_DNA"/>
</dbReference>
<feature type="signal peptide" evidence="1">
    <location>
        <begin position="1"/>
        <end position="27"/>
    </location>
</feature>
<sequence length="139" mass="15551">METPIRTWPICLYQLILLLLVAEPAFEMTLDAEVHLTSFPGHNNVNNLEEEASHNEKSQGSIPSNNRVLKTRGFSNETYAEYTPRCDQQYSTDDYGTDAHISSSPRTLSFGNASQDACRSETSTAQAECIYSIAKEIKQ</sequence>
<gene>
    <name evidence="2" type="ORF">DPMN_029867</name>
</gene>
<proteinExistence type="predicted"/>
<evidence type="ECO:0000313" key="2">
    <source>
        <dbReference type="EMBL" id="KAH3866768.1"/>
    </source>
</evidence>
<name>A0A9D4LY17_DREPO</name>
<feature type="chain" id="PRO_5038498889" evidence="1">
    <location>
        <begin position="28"/>
        <end position="139"/>
    </location>
</feature>
<evidence type="ECO:0000313" key="3">
    <source>
        <dbReference type="Proteomes" id="UP000828390"/>
    </source>
</evidence>
<keyword evidence="3" id="KW-1185">Reference proteome</keyword>